<evidence type="ECO:0000313" key="4">
    <source>
        <dbReference type="EMBL" id="MFC7198826.1"/>
    </source>
</evidence>
<evidence type="ECO:0000256" key="1">
    <source>
        <dbReference type="ARBA" id="ARBA00005953"/>
    </source>
</evidence>
<name>A0ABD5Z0W8_9EURY</name>
<dbReference type="PANTHER" id="PTHR31793">
    <property type="entry name" value="4-HYDROXYBENZOYL-COA THIOESTERASE FAMILY MEMBER"/>
    <property type="match status" value="1"/>
</dbReference>
<organism evidence="4 5">
    <name type="scientific">Halospeciosus flavus</name>
    <dbReference type="NCBI Taxonomy" id="3032283"/>
    <lineage>
        <taxon>Archaea</taxon>
        <taxon>Methanobacteriati</taxon>
        <taxon>Methanobacteriota</taxon>
        <taxon>Stenosarchaea group</taxon>
        <taxon>Halobacteria</taxon>
        <taxon>Halobacteriales</taxon>
        <taxon>Halobacteriaceae</taxon>
        <taxon>Halospeciosus</taxon>
    </lineage>
</organism>
<evidence type="ECO:0000256" key="3">
    <source>
        <dbReference type="SAM" id="MobiDB-lite"/>
    </source>
</evidence>
<dbReference type="InterPro" id="IPR050563">
    <property type="entry name" value="4-hydroxybenzoyl-CoA_TE"/>
</dbReference>
<dbReference type="Pfam" id="PF13279">
    <property type="entry name" value="4HBT_2"/>
    <property type="match status" value="1"/>
</dbReference>
<dbReference type="EC" id="3.1.2.-" evidence="4"/>
<dbReference type="GO" id="GO:0016787">
    <property type="term" value="F:hydrolase activity"/>
    <property type="evidence" value="ECO:0007669"/>
    <property type="project" value="UniProtKB-KW"/>
</dbReference>
<dbReference type="EMBL" id="JBHTAR010000011">
    <property type="protein sequence ID" value="MFC7198826.1"/>
    <property type="molecule type" value="Genomic_DNA"/>
</dbReference>
<dbReference type="RefSeq" id="WP_279528785.1">
    <property type="nucleotide sequence ID" value="NZ_CP122312.1"/>
</dbReference>
<dbReference type="InterPro" id="IPR029069">
    <property type="entry name" value="HotDog_dom_sf"/>
</dbReference>
<keyword evidence="2 4" id="KW-0378">Hydrolase</keyword>
<dbReference type="Proteomes" id="UP001596447">
    <property type="component" value="Unassembled WGS sequence"/>
</dbReference>
<dbReference type="Gene3D" id="3.10.129.10">
    <property type="entry name" value="Hotdog Thioesterase"/>
    <property type="match status" value="1"/>
</dbReference>
<proteinExistence type="inferred from homology"/>
<accession>A0ABD5Z0W8</accession>
<dbReference type="AlphaFoldDB" id="A0ABD5Z0W8"/>
<evidence type="ECO:0000313" key="5">
    <source>
        <dbReference type="Proteomes" id="UP001596447"/>
    </source>
</evidence>
<comment type="similarity">
    <text evidence="1">Belongs to the 4-hydroxybenzoyl-CoA thioesterase family.</text>
</comment>
<protein>
    <submittedName>
        <fullName evidence="4">Acyl-CoA thioesterase</fullName>
        <ecNumber evidence="4">3.1.2.-</ecNumber>
    </submittedName>
</protein>
<reference evidence="4 5" key="1">
    <citation type="journal article" date="2019" name="Int. J. Syst. Evol. Microbiol.">
        <title>The Global Catalogue of Microorganisms (GCM) 10K type strain sequencing project: providing services to taxonomists for standard genome sequencing and annotation.</title>
        <authorList>
            <consortium name="The Broad Institute Genomics Platform"/>
            <consortium name="The Broad Institute Genome Sequencing Center for Infectious Disease"/>
            <person name="Wu L."/>
            <person name="Ma J."/>
        </authorList>
    </citation>
    <scope>NUCLEOTIDE SEQUENCE [LARGE SCALE GENOMIC DNA]</scope>
    <source>
        <strain evidence="4 5">XZGYJ-43</strain>
    </source>
</reference>
<dbReference type="CDD" id="cd00586">
    <property type="entry name" value="4HBT"/>
    <property type="match status" value="1"/>
</dbReference>
<comment type="caution">
    <text evidence="4">The sequence shown here is derived from an EMBL/GenBank/DDBJ whole genome shotgun (WGS) entry which is preliminary data.</text>
</comment>
<keyword evidence="5" id="KW-1185">Reference proteome</keyword>
<feature type="compositionally biased region" description="Basic and acidic residues" evidence="3">
    <location>
        <begin position="1"/>
        <end position="10"/>
    </location>
</feature>
<feature type="region of interest" description="Disordered" evidence="3">
    <location>
        <begin position="1"/>
        <end position="22"/>
    </location>
</feature>
<dbReference type="PANTHER" id="PTHR31793:SF27">
    <property type="entry name" value="NOVEL THIOESTERASE SUPERFAMILY DOMAIN AND SAPOSIN A-TYPE DOMAIN CONTAINING PROTEIN (0610012H03RIK)"/>
    <property type="match status" value="1"/>
</dbReference>
<dbReference type="SUPFAM" id="SSF54637">
    <property type="entry name" value="Thioesterase/thiol ester dehydrase-isomerase"/>
    <property type="match status" value="1"/>
</dbReference>
<gene>
    <name evidence="4" type="ORF">ACFQJ9_05220</name>
</gene>
<evidence type="ECO:0000256" key="2">
    <source>
        <dbReference type="ARBA" id="ARBA00022801"/>
    </source>
</evidence>
<sequence length="160" mass="17551">MVPRRYHEPSTTEDGQFKSAPALGSDVAPRTFTHDVAVQFRDLDTRAHVNHVVYAAYFERGKERLFEEVLDVSLSEAPTVVRSLDVDYLAPIGANRTVTVALGPVETGETSLTVEYELRTDDEVVATGRTVSVYLGEDGRPASLPTAWRDALEPYGPDAA</sequence>